<name>A0A7T8KFF3_CALRO</name>
<dbReference type="Proteomes" id="UP000595437">
    <property type="component" value="Chromosome 5"/>
</dbReference>
<evidence type="ECO:0000313" key="1">
    <source>
        <dbReference type="EMBL" id="QQP54851.1"/>
    </source>
</evidence>
<organism evidence="1 2">
    <name type="scientific">Caligus rogercresseyi</name>
    <name type="common">Sea louse</name>
    <dbReference type="NCBI Taxonomy" id="217165"/>
    <lineage>
        <taxon>Eukaryota</taxon>
        <taxon>Metazoa</taxon>
        <taxon>Ecdysozoa</taxon>
        <taxon>Arthropoda</taxon>
        <taxon>Crustacea</taxon>
        <taxon>Multicrustacea</taxon>
        <taxon>Hexanauplia</taxon>
        <taxon>Copepoda</taxon>
        <taxon>Siphonostomatoida</taxon>
        <taxon>Caligidae</taxon>
        <taxon>Caligus</taxon>
    </lineage>
</organism>
<protein>
    <submittedName>
        <fullName evidence="1">Uncharacterized protein</fullName>
    </submittedName>
</protein>
<evidence type="ECO:0000313" key="2">
    <source>
        <dbReference type="Proteomes" id="UP000595437"/>
    </source>
</evidence>
<keyword evidence="2" id="KW-1185">Reference proteome</keyword>
<dbReference type="AlphaFoldDB" id="A0A7T8KFF3"/>
<accession>A0A7T8KFF3</accession>
<reference evidence="2" key="1">
    <citation type="submission" date="2021-01" db="EMBL/GenBank/DDBJ databases">
        <title>Caligus Genome Assembly.</title>
        <authorList>
            <person name="Gallardo-Escarate C."/>
        </authorList>
    </citation>
    <scope>NUCLEOTIDE SEQUENCE [LARGE SCALE GENOMIC DNA]</scope>
</reference>
<dbReference type="EMBL" id="CP045894">
    <property type="protein sequence ID" value="QQP54851.1"/>
    <property type="molecule type" value="Genomic_DNA"/>
</dbReference>
<proteinExistence type="predicted"/>
<gene>
    <name evidence="1" type="ORF">FKW44_007819</name>
</gene>
<sequence>MLLPSIFLRPLTFWKQYISGQAPMDGGAHQKADAQLLNRIGDSSELETAKWNIKYGVRQGSVLGPPTFSSSHG</sequence>